<keyword evidence="1" id="KW-0732">Signal</keyword>
<organism evidence="2 3">
    <name type="scientific">Armadillidium nasatum</name>
    <dbReference type="NCBI Taxonomy" id="96803"/>
    <lineage>
        <taxon>Eukaryota</taxon>
        <taxon>Metazoa</taxon>
        <taxon>Ecdysozoa</taxon>
        <taxon>Arthropoda</taxon>
        <taxon>Crustacea</taxon>
        <taxon>Multicrustacea</taxon>
        <taxon>Malacostraca</taxon>
        <taxon>Eumalacostraca</taxon>
        <taxon>Peracarida</taxon>
        <taxon>Isopoda</taxon>
        <taxon>Oniscidea</taxon>
        <taxon>Crinocheta</taxon>
        <taxon>Armadillidiidae</taxon>
        <taxon>Armadillidium</taxon>
    </lineage>
</organism>
<name>A0A5N5SW80_9CRUS</name>
<evidence type="ECO:0000313" key="3">
    <source>
        <dbReference type="Proteomes" id="UP000326759"/>
    </source>
</evidence>
<reference evidence="2 3" key="1">
    <citation type="journal article" date="2019" name="PLoS Biol.">
        <title>Sex chromosomes control vertical transmission of feminizing Wolbachia symbionts in an isopod.</title>
        <authorList>
            <person name="Becking T."/>
            <person name="Chebbi M.A."/>
            <person name="Giraud I."/>
            <person name="Moumen B."/>
            <person name="Laverre T."/>
            <person name="Caubet Y."/>
            <person name="Peccoud J."/>
            <person name="Gilbert C."/>
            <person name="Cordaux R."/>
        </authorList>
    </citation>
    <scope>NUCLEOTIDE SEQUENCE [LARGE SCALE GENOMIC DNA]</scope>
    <source>
        <strain evidence="2">ANa2</strain>
        <tissue evidence="2">Whole body excluding digestive tract and cuticle</tissue>
    </source>
</reference>
<accession>A0A5N5SW80</accession>
<keyword evidence="3" id="KW-1185">Reference proteome</keyword>
<dbReference type="EMBL" id="SEYY01019254">
    <property type="protein sequence ID" value="KAB7498473.1"/>
    <property type="molecule type" value="Genomic_DNA"/>
</dbReference>
<evidence type="ECO:0000256" key="1">
    <source>
        <dbReference type="SAM" id="SignalP"/>
    </source>
</evidence>
<evidence type="ECO:0000313" key="2">
    <source>
        <dbReference type="EMBL" id="KAB7498473.1"/>
    </source>
</evidence>
<comment type="caution">
    <text evidence="2">The sequence shown here is derived from an EMBL/GenBank/DDBJ whole genome shotgun (WGS) entry which is preliminary data.</text>
</comment>
<feature type="chain" id="PRO_5024450055" evidence="1">
    <location>
        <begin position="23"/>
        <end position="76"/>
    </location>
</feature>
<protein>
    <submittedName>
        <fullName evidence="2">Uncharacterized protein</fullName>
    </submittedName>
</protein>
<dbReference type="Proteomes" id="UP000326759">
    <property type="component" value="Unassembled WGS sequence"/>
</dbReference>
<proteinExistence type="predicted"/>
<dbReference type="AlphaFoldDB" id="A0A5N5SW80"/>
<sequence length="76" mass="8860">MRIFKSFIFLVVMLMMLTSIMAEECEINNEERSLCKSKYCGTHNCFTTPCPQPVCSRPEMKECIKCMCEHHDISKC</sequence>
<feature type="signal peptide" evidence="1">
    <location>
        <begin position="1"/>
        <end position="22"/>
    </location>
</feature>
<gene>
    <name evidence="2" type="ORF">Anas_04328</name>
</gene>